<dbReference type="NCBIfam" id="NF038403">
    <property type="entry name" value="perm_prefix_1"/>
    <property type="match status" value="1"/>
</dbReference>
<sequence length="213" mass="22200">MADPRPDYLARLDAALVGPGRIRRGLVREAADHLDDATEALVAAGHDEESAARRAVVDFGSVADIAASFQTTLAVAASRRTAWLLLFVLGYQPLLWDSGLNLASNTAGARSDTWVFRLLDDTIEAGSWIVLGGALLVLVATGGGSPWWFDGRATARFTGAFALAATTFVPLTSVAMIVTADGADAGLWMLALTLVVLPLAGVAVSARHTLAAS</sequence>
<evidence type="ECO:0000256" key="1">
    <source>
        <dbReference type="SAM" id="Phobius"/>
    </source>
</evidence>
<keyword evidence="1" id="KW-0472">Membrane</keyword>
<keyword evidence="1" id="KW-1133">Transmembrane helix</keyword>
<comment type="caution">
    <text evidence="2">The sequence shown here is derived from an EMBL/GenBank/DDBJ whole genome shotgun (WGS) entry which is preliminary data.</text>
</comment>
<organism evidence="2 3">
    <name type="scientific">Streptomyces bullii</name>
    <dbReference type="NCBI Taxonomy" id="349910"/>
    <lineage>
        <taxon>Bacteria</taxon>
        <taxon>Bacillati</taxon>
        <taxon>Actinomycetota</taxon>
        <taxon>Actinomycetes</taxon>
        <taxon>Kitasatosporales</taxon>
        <taxon>Streptomycetaceae</taxon>
        <taxon>Streptomyces</taxon>
    </lineage>
</organism>
<keyword evidence="3" id="KW-1185">Reference proteome</keyword>
<dbReference type="Proteomes" id="UP001596154">
    <property type="component" value="Unassembled WGS sequence"/>
</dbReference>
<dbReference type="Pfam" id="PF22564">
    <property type="entry name" value="HAAS"/>
    <property type="match status" value="1"/>
</dbReference>
<dbReference type="RefSeq" id="WP_381031503.1">
    <property type="nucleotide sequence ID" value="NZ_JBHSNY010000023.1"/>
</dbReference>
<feature type="transmembrane region" description="Helical" evidence="1">
    <location>
        <begin position="161"/>
        <end position="180"/>
    </location>
</feature>
<feature type="transmembrane region" description="Helical" evidence="1">
    <location>
        <begin position="128"/>
        <end position="149"/>
    </location>
</feature>
<feature type="transmembrane region" description="Helical" evidence="1">
    <location>
        <begin position="186"/>
        <end position="206"/>
    </location>
</feature>
<dbReference type="InterPro" id="IPR047928">
    <property type="entry name" value="Perm_prefix_1"/>
</dbReference>
<evidence type="ECO:0000313" key="2">
    <source>
        <dbReference type="EMBL" id="MFC5639472.1"/>
    </source>
</evidence>
<dbReference type="EMBL" id="JBHSNY010000023">
    <property type="protein sequence ID" value="MFC5639472.1"/>
    <property type="molecule type" value="Genomic_DNA"/>
</dbReference>
<protein>
    <submittedName>
        <fullName evidence="2">Permease prefix domain 1-containing protein</fullName>
    </submittedName>
</protein>
<gene>
    <name evidence="2" type="ORF">ACFPZJ_38265</name>
</gene>
<reference evidence="3" key="1">
    <citation type="journal article" date="2019" name="Int. J. Syst. Evol. Microbiol.">
        <title>The Global Catalogue of Microorganisms (GCM) 10K type strain sequencing project: providing services to taxonomists for standard genome sequencing and annotation.</title>
        <authorList>
            <consortium name="The Broad Institute Genomics Platform"/>
            <consortium name="The Broad Institute Genome Sequencing Center for Infectious Disease"/>
            <person name="Wu L."/>
            <person name="Ma J."/>
        </authorList>
    </citation>
    <scope>NUCLEOTIDE SEQUENCE [LARGE SCALE GENOMIC DNA]</scope>
    <source>
        <strain evidence="3">CGMCC 4.7248</strain>
    </source>
</reference>
<accession>A0ABW0V1J8</accession>
<name>A0ABW0V1J8_9ACTN</name>
<keyword evidence="1" id="KW-0812">Transmembrane</keyword>
<evidence type="ECO:0000313" key="3">
    <source>
        <dbReference type="Proteomes" id="UP001596154"/>
    </source>
</evidence>
<proteinExistence type="predicted"/>